<keyword evidence="2 7" id="KW-0813">Transport</keyword>
<sequence>MSTQHVRSRLGATHRTARLREGGRLTLLVLIGMPWIGIPLWLLLVNSAKPYSEASQLSLALPHQWAIVENYSRVFVEGNYPAALLNSLMITIPTLVCVMIFGSMAAWAFARSKRISMKTGYTLSVMSILLPPAILPTIYELQVLGIAGDRFGYFLVMVGTRMGIVVFLATGFVKAMPAELEEAAAIDGASKRQIYRLLILPSLIPVLLVGGVILIITIWNEFFFGLFLLHGSENATLPLALYQFSSTSSEIQSMRWELIFAHVVLTSLPVMIAYILVQRRLVSGLTEGSIKG</sequence>
<feature type="transmembrane region" description="Helical" evidence="7">
    <location>
        <begin position="121"/>
        <end position="139"/>
    </location>
</feature>
<evidence type="ECO:0000256" key="6">
    <source>
        <dbReference type="ARBA" id="ARBA00023136"/>
    </source>
</evidence>
<evidence type="ECO:0000256" key="3">
    <source>
        <dbReference type="ARBA" id="ARBA00022475"/>
    </source>
</evidence>
<dbReference type="RefSeq" id="WP_082072268.1">
    <property type="nucleotide sequence ID" value="NZ_CP099706.1"/>
</dbReference>
<dbReference type="Gene3D" id="1.10.3720.10">
    <property type="entry name" value="MetI-like"/>
    <property type="match status" value="1"/>
</dbReference>
<dbReference type="Pfam" id="PF00528">
    <property type="entry name" value="BPD_transp_1"/>
    <property type="match status" value="1"/>
</dbReference>
<keyword evidence="6 7" id="KW-0472">Membrane</keyword>
<evidence type="ECO:0000259" key="8">
    <source>
        <dbReference type="PROSITE" id="PS50928"/>
    </source>
</evidence>
<evidence type="ECO:0000313" key="9">
    <source>
        <dbReference type="EMBL" id="KJL24606.1"/>
    </source>
</evidence>
<gene>
    <name evidence="9" type="primary">ycjP_1</name>
    <name evidence="9" type="ORF">RL72_01688</name>
</gene>
<feature type="transmembrane region" description="Helical" evidence="7">
    <location>
        <begin position="256"/>
        <end position="277"/>
    </location>
</feature>
<keyword evidence="4 7" id="KW-0812">Transmembrane</keyword>
<feature type="transmembrane region" description="Helical" evidence="7">
    <location>
        <begin position="151"/>
        <end position="173"/>
    </location>
</feature>
<name>A0A0F0KZ67_9MICO</name>
<organism evidence="9 10">
    <name type="scientific">Microbacterium azadirachtae</name>
    <dbReference type="NCBI Taxonomy" id="582680"/>
    <lineage>
        <taxon>Bacteria</taxon>
        <taxon>Bacillati</taxon>
        <taxon>Actinomycetota</taxon>
        <taxon>Actinomycetes</taxon>
        <taxon>Micrococcales</taxon>
        <taxon>Microbacteriaceae</taxon>
        <taxon>Microbacterium</taxon>
    </lineage>
</organism>
<keyword evidence="10" id="KW-1185">Reference proteome</keyword>
<feature type="transmembrane region" description="Helical" evidence="7">
    <location>
        <begin position="194"/>
        <end position="216"/>
    </location>
</feature>
<dbReference type="OrthoDB" id="9794684at2"/>
<feature type="transmembrane region" description="Helical" evidence="7">
    <location>
        <begin position="25"/>
        <end position="44"/>
    </location>
</feature>
<evidence type="ECO:0000256" key="7">
    <source>
        <dbReference type="RuleBase" id="RU363032"/>
    </source>
</evidence>
<dbReference type="CDD" id="cd06261">
    <property type="entry name" value="TM_PBP2"/>
    <property type="match status" value="1"/>
</dbReference>
<accession>A0A0F0KZ67</accession>
<dbReference type="InterPro" id="IPR035906">
    <property type="entry name" value="MetI-like_sf"/>
</dbReference>
<evidence type="ECO:0000313" key="10">
    <source>
        <dbReference type="Proteomes" id="UP000033448"/>
    </source>
</evidence>
<dbReference type="GO" id="GO:0055085">
    <property type="term" value="P:transmembrane transport"/>
    <property type="evidence" value="ECO:0007669"/>
    <property type="project" value="InterPro"/>
</dbReference>
<dbReference type="SUPFAM" id="SSF161098">
    <property type="entry name" value="MetI-like"/>
    <property type="match status" value="1"/>
</dbReference>
<dbReference type="GO" id="GO:0005886">
    <property type="term" value="C:plasma membrane"/>
    <property type="evidence" value="ECO:0007669"/>
    <property type="project" value="UniProtKB-SubCell"/>
</dbReference>
<dbReference type="PROSITE" id="PS50928">
    <property type="entry name" value="ABC_TM1"/>
    <property type="match status" value="1"/>
</dbReference>
<keyword evidence="5 7" id="KW-1133">Transmembrane helix</keyword>
<protein>
    <submittedName>
        <fullName evidence="9">Inner membrane ABC transporter permease protein YcjP</fullName>
    </submittedName>
</protein>
<feature type="domain" description="ABC transmembrane type-1" evidence="8">
    <location>
        <begin position="84"/>
        <end position="277"/>
    </location>
</feature>
<keyword evidence="3" id="KW-1003">Cell membrane</keyword>
<proteinExistence type="inferred from homology"/>
<dbReference type="InterPro" id="IPR000515">
    <property type="entry name" value="MetI-like"/>
</dbReference>
<comment type="similarity">
    <text evidence="7">Belongs to the binding-protein-dependent transport system permease family.</text>
</comment>
<evidence type="ECO:0000256" key="2">
    <source>
        <dbReference type="ARBA" id="ARBA00022448"/>
    </source>
</evidence>
<reference evidence="9 10" key="1">
    <citation type="submission" date="2015-02" db="EMBL/GenBank/DDBJ databases">
        <title>Draft genome sequences of ten Microbacterium spp. with emphasis on heavy metal contaminated environments.</title>
        <authorList>
            <person name="Corretto E."/>
        </authorList>
    </citation>
    <scope>NUCLEOTIDE SEQUENCE [LARGE SCALE GENOMIC DNA]</scope>
    <source>
        <strain evidence="9 10">DSM 23848</strain>
    </source>
</reference>
<dbReference type="PATRIC" id="fig|582680.7.peg.1729"/>
<feature type="transmembrane region" description="Helical" evidence="7">
    <location>
        <begin position="88"/>
        <end position="109"/>
    </location>
</feature>
<dbReference type="AlphaFoldDB" id="A0A0F0KZ67"/>
<dbReference type="PANTHER" id="PTHR43744:SF8">
    <property type="entry name" value="SN-GLYCEROL-3-PHOSPHATE TRANSPORT SYSTEM PERMEASE PROTEIN UGPE"/>
    <property type="match status" value="1"/>
</dbReference>
<evidence type="ECO:0000256" key="1">
    <source>
        <dbReference type="ARBA" id="ARBA00004651"/>
    </source>
</evidence>
<dbReference type="Proteomes" id="UP000033448">
    <property type="component" value="Unassembled WGS sequence"/>
</dbReference>
<comment type="caution">
    <text evidence="9">The sequence shown here is derived from an EMBL/GenBank/DDBJ whole genome shotgun (WGS) entry which is preliminary data.</text>
</comment>
<dbReference type="PANTHER" id="PTHR43744">
    <property type="entry name" value="ABC TRANSPORTER PERMEASE PROTEIN MG189-RELATED-RELATED"/>
    <property type="match status" value="1"/>
</dbReference>
<evidence type="ECO:0000256" key="5">
    <source>
        <dbReference type="ARBA" id="ARBA00022989"/>
    </source>
</evidence>
<dbReference type="EMBL" id="JYIT01000073">
    <property type="protein sequence ID" value="KJL24606.1"/>
    <property type="molecule type" value="Genomic_DNA"/>
</dbReference>
<evidence type="ECO:0000256" key="4">
    <source>
        <dbReference type="ARBA" id="ARBA00022692"/>
    </source>
</evidence>
<comment type="subcellular location">
    <subcellularLocation>
        <location evidence="1 7">Cell membrane</location>
        <topology evidence="1 7">Multi-pass membrane protein</topology>
    </subcellularLocation>
</comment>